<sequence length="49" mass="5685">MILPDSNLPITLHIAPFSLLARLYLQRLRVSYTIMWAALPYIQVRTRAS</sequence>
<dbReference type="Proteomes" id="UP001152607">
    <property type="component" value="Unassembled WGS sequence"/>
</dbReference>
<proteinExistence type="predicted"/>
<organism evidence="1 2">
    <name type="scientific">Periconia digitata</name>
    <dbReference type="NCBI Taxonomy" id="1303443"/>
    <lineage>
        <taxon>Eukaryota</taxon>
        <taxon>Fungi</taxon>
        <taxon>Dikarya</taxon>
        <taxon>Ascomycota</taxon>
        <taxon>Pezizomycotina</taxon>
        <taxon>Dothideomycetes</taxon>
        <taxon>Pleosporomycetidae</taxon>
        <taxon>Pleosporales</taxon>
        <taxon>Massarineae</taxon>
        <taxon>Periconiaceae</taxon>
        <taxon>Periconia</taxon>
    </lineage>
</organism>
<dbReference type="EMBL" id="CAOQHR010000005">
    <property type="protein sequence ID" value="CAI6335214.1"/>
    <property type="molecule type" value="Genomic_DNA"/>
</dbReference>
<evidence type="ECO:0000313" key="1">
    <source>
        <dbReference type="EMBL" id="CAI6335214.1"/>
    </source>
</evidence>
<accession>A0A9W4UGC6</accession>
<keyword evidence="2" id="KW-1185">Reference proteome</keyword>
<name>A0A9W4UGC6_9PLEO</name>
<evidence type="ECO:0000313" key="2">
    <source>
        <dbReference type="Proteomes" id="UP001152607"/>
    </source>
</evidence>
<reference evidence="1" key="1">
    <citation type="submission" date="2023-01" db="EMBL/GenBank/DDBJ databases">
        <authorList>
            <person name="Van Ghelder C."/>
            <person name="Rancurel C."/>
        </authorList>
    </citation>
    <scope>NUCLEOTIDE SEQUENCE</scope>
    <source>
        <strain evidence="1">CNCM I-4278</strain>
    </source>
</reference>
<gene>
    <name evidence="1" type="ORF">PDIGIT_LOCUS8293</name>
</gene>
<protein>
    <submittedName>
        <fullName evidence="1">Uncharacterized protein</fullName>
    </submittedName>
</protein>
<comment type="caution">
    <text evidence="1">The sequence shown here is derived from an EMBL/GenBank/DDBJ whole genome shotgun (WGS) entry which is preliminary data.</text>
</comment>
<dbReference type="AlphaFoldDB" id="A0A9W4UGC6"/>